<keyword evidence="5" id="KW-0732">Signal</keyword>
<dbReference type="InterPro" id="IPR013766">
    <property type="entry name" value="Thioredoxin_domain"/>
</dbReference>
<organism evidence="7 8">
    <name type="scientific">Flavobacterium plantiphilum</name>
    <dbReference type="NCBI Taxonomy" id="3163297"/>
    <lineage>
        <taxon>Bacteria</taxon>
        <taxon>Pseudomonadati</taxon>
        <taxon>Bacteroidota</taxon>
        <taxon>Flavobacteriia</taxon>
        <taxon>Flavobacteriales</taxon>
        <taxon>Flavobacteriaceae</taxon>
        <taxon>Flavobacterium</taxon>
    </lineage>
</organism>
<evidence type="ECO:0000256" key="1">
    <source>
        <dbReference type="ARBA" id="ARBA00004196"/>
    </source>
</evidence>
<evidence type="ECO:0000256" key="3">
    <source>
        <dbReference type="ARBA" id="ARBA00023157"/>
    </source>
</evidence>
<feature type="chain" id="PRO_5045813424" evidence="5">
    <location>
        <begin position="19"/>
        <end position="846"/>
    </location>
</feature>
<dbReference type="Pfam" id="PF13905">
    <property type="entry name" value="Thioredoxin_8"/>
    <property type="match status" value="1"/>
</dbReference>
<feature type="domain" description="Thioredoxin" evidence="6">
    <location>
        <begin position="701"/>
        <end position="846"/>
    </location>
</feature>
<evidence type="ECO:0000313" key="7">
    <source>
        <dbReference type="EMBL" id="MFL9830836.1"/>
    </source>
</evidence>
<keyword evidence="3" id="KW-1015">Disulfide bond</keyword>
<name>A0ABW8XUK7_9FLAO</name>
<dbReference type="EMBL" id="JBELQA010000004">
    <property type="protein sequence ID" value="MFL9830836.1"/>
    <property type="molecule type" value="Genomic_DNA"/>
</dbReference>
<dbReference type="PANTHER" id="PTHR42852:SF6">
    <property type="entry name" value="THIOL:DISULFIDE INTERCHANGE PROTEIN DSBE"/>
    <property type="match status" value="1"/>
</dbReference>
<dbReference type="Proteomes" id="UP001629260">
    <property type="component" value="Unassembled WGS sequence"/>
</dbReference>
<comment type="caution">
    <text evidence="7">The sequence shown here is derived from an EMBL/GenBank/DDBJ whole genome shotgun (WGS) entry which is preliminary data.</text>
</comment>
<evidence type="ECO:0000259" key="6">
    <source>
        <dbReference type="PROSITE" id="PS51352"/>
    </source>
</evidence>
<dbReference type="PROSITE" id="PS51352">
    <property type="entry name" value="THIOREDOXIN_2"/>
    <property type="match status" value="1"/>
</dbReference>
<dbReference type="Gene3D" id="3.40.30.10">
    <property type="entry name" value="Glutaredoxin"/>
    <property type="match status" value="1"/>
</dbReference>
<comment type="subcellular location">
    <subcellularLocation>
        <location evidence="1">Cell envelope</location>
    </subcellularLocation>
</comment>
<evidence type="ECO:0000256" key="2">
    <source>
        <dbReference type="ARBA" id="ARBA00022748"/>
    </source>
</evidence>
<keyword evidence="4" id="KW-0676">Redox-active center</keyword>
<dbReference type="SUPFAM" id="SSF52833">
    <property type="entry name" value="Thioredoxin-like"/>
    <property type="match status" value="1"/>
</dbReference>
<keyword evidence="2" id="KW-0201">Cytochrome c-type biogenesis</keyword>
<protein>
    <submittedName>
        <fullName evidence="7">TlpA disulfide reductase family protein</fullName>
    </submittedName>
</protein>
<keyword evidence="8" id="KW-1185">Reference proteome</keyword>
<reference evidence="7 8" key="1">
    <citation type="submission" date="2024-06" db="EMBL/GenBank/DDBJ databases">
        <authorList>
            <person name="Kaempfer P."/>
            <person name="Viver T."/>
        </authorList>
    </citation>
    <scope>NUCLEOTIDE SEQUENCE [LARGE SCALE GENOMIC DNA]</scope>
    <source>
        <strain evidence="7 8">ST-87</strain>
    </source>
</reference>
<gene>
    <name evidence="7" type="ORF">ABS764_08245</name>
</gene>
<accession>A0ABW8XUK7</accession>
<dbReference type="CDD" id="cd02966">
    <property type="entry name" value="TlpA_like_family"/>
    <property type="match status" value="1"/>
</dbReference>
<evidence type="ECO:0000256" key="4">
    <source>
        <dbReference type="ARBA" id="ARBA00023284"/>
    </source>
</evidence>
<dbReference type="InterPro" id="IPR012336">
    <property type="entry name" value="Thioredoxin-like_fold"/>
</dbReference>
<feature type="signal peptide" evidence="5">
    <location>
        <begin position="1"/>
        <end position="18"/>
    </location>
</feature>
<dbReference type="InterPro" id="IPR050553">
    <property type="entry name" value="Thioredoxin_ResA/DsbE_sf"/>
</dbReference>
<dbReference type="PANTHER" id="PTHR42852">
    <property type="entry name" value="THIOL:DISULFIDE INTERCHANGE PROTEIN DSBE"/>
    <property type="match status" value="1"/>
</dbReference>
<proteinExistence type="predicted"/>
<sequence length="846" mass="97029">MKNSFLQFMLLVSSLVFAQKTIENPKTGFSAVPYLSIHKIEMRDSTTIVSFEITQYPGFKFTIPKQTYIKDVAKEEKIFVKSAEGVSMKSGNFVPESGVLNYKLIFGKLDYSVKKMEYGEANDGGNWFIYDIALQDIPNPSGINKELEGNWFNADNGNWEMGFYDNTIIYKSKVWQYEKVALKNGNGSVSLTNKDQKVTLFVKKGKEGSYFIGETPKSLIAYTNTSQNEIEKSNNTDIVYEMPILQSDSATYSGYIKNYSAKAAVKTIAIHIDDIITGAQNTFVAKINDNGFFSIKLPLYYPHEVWVRSSIFNGSVYLEPGKTLFHLVGDREALFMGESAKLNVELLKAQTVRRTDYEDIMRNILDMNPETYKSYCKNVVSKKLETLEALRNTKTIGAKVYQITKLEIEYNAIAQMMNFQRNKETAFRLKNKIPNNQREISLKNDSLTADYYDFLTDPLVNNPLAVISTHSYQNVINRLQYLDLVHLNSVSVTVFEIADELQKRGYTLTHEEKQLLDDMKQMEILKNDPEHKAFDAKYAKIRLAFVTKHQKILKEIAKVESFSFESLEKHLLKNNIPISKEEQEFLKTSRKLAKTPTAKKLEKYKNLGLLIDKFYKKHNDITNFLYSEMRTNFRNKKLAELFNVQEGFASDIMKSQDLCNNVVAQLTPLSDGDLIRVQQSIQTPFIADYIEKCNKQTIAKIEANKKQTGYVLNETPKTEGDELFSGIMKKYKGKVVYVDFWATWCGPCRSGIERIKTLKEEMKDKDIVFVYLTNQSSPEKTYSAMIPEIKGEHYRLSTDDWNYLAGKFNVSGIPHYVLVGKNGEVINPKLGQHSNEELKKILEKQM</sequence>
<evidence type="ECO:0000256" key="5">
    <source>
        <dbReference type="SAM" id="SignalP"/>
    </source>
</evidence>
<dbReference type="RefSeq" id="WP_408081314.1">
    <property type="nucleotide sequence ID" value="NZ_JBELQA010000004.1"/>
</dbReference>
<dbReference type="InterPro" id="IPR036249">
    <property type="entry name" value="Thioredoxin-like_sf"/>
</dbReference>
<evidence type="ECO:0000313" key="8">
    <source>
        <dbReference type="Proteomes" id="UP001629260"/>
    </source>
</evidence>